<evidence type="ECO:0000313" key="1">
    <source>
        <dbReference type="EMBL" id="KAF1958099.1"/>
    </source>
</evidence>
<reference evidence="1" key="1">
    <citation type="journal article" date="2020" name="Stud. Mycol.">
        <title>101 Dothideomycetes genomes: a test case for predicting lifestyles and emergence of pathogens.</title>
        <authorList>
            <person name="Haridas S."/>
            <person name="Albert R."/>
            <person name="Binder M."/>
            <person name="Bloem J."/>
            <person name="Labutti K."/>
            <person name="Salamov A."/>
            <person name="Andreopoulos B."/>
            <person name="Baker S."/>
            <person name="Barry K."/>
            <person name="Bills G."/>
            <person name="Bluhm B."/>
            <person name="Cannon C."/>
            <person name="Castanera R."/>
            <person name="Culley D."/>
            <person name="Daum C."/>
            <person name="Ezra D."/>
            <person name="Gonzalez J."/>
            <person name="Henrissat B."/>
            <person name="Kuo A."/>
            <person name="Liang C."/>
            <person name="Lipzen A."/>
            <person name="Lutzoni F."/>
            <person name="Magnuson J."/>
            <person name="Mondo S."/>
            <person name="Nolan M."/>
            <person name="Ohm R."/>
            <person name="Pangilinan J."/>
            <person name="Park H.-J."/>
            <person name="Ramirez L."/>
            <person name="Alfaro M."/>
            <person name="Sun H."/>
            <person name="Tritt A."/>
            <person name="Yoshinaga Y."/>
            <person name="Zwiers L.-H."/>
            <person name="Turgeon B."/>
            <person name="Goodwin S."/>
            <person name="Spatafora J."/>
            <person name="Crous P."/>
            <person name="Grigoriev I."/>
        </authorList>
    </citation>
    <scope>NUCLEOTIDE SEQUENCE</scope>
    <source>
        <strain evidence="1">CBS 675.92</strain>
    </source>
</reference>
<protein>
    <submittedName>
        <fullName evidence="1">Uncharacterized protein</fullName>
    </submittedName>
</protein>
<dbReference type="EMBL" id="ML976988">
    <property type="protein sequence ID" value="KAF1958099.1"/>
    <property type="molecule type" value="Genomic_DNA"/>
</dbReference>
<gene>
    <name evidence="1" type="ORF">CC80DRAFT_547147</name>
</gene>
<dbReference type="PANTHER" id="PTHR37015:SF2">
    <property type="entry name" value="REVERSE TRANSCRIPTASE DOMAIN-CONTAINING PROTEIN"/>
    <property type="match status" value="1"/>
</dbReference>
<organism evidence="1 2">
    <name type="scientific">Byssothecium circinans</name>
    <dbReference type="NCBI Taxonomy" id="147558"/>
    <lineage>
        <taxon>Eukaryota</taxon>
        <taxon>Fungi</taxon>
        <taxon>Dikarya</taxon>
        <taxon>Ascomycota</taxon>
        <taxon>Pezizomycotina</taxon>
        <taxon>Dothideomycetes</taxon>
        <taxon>Pleosporomycetidae</taxon>
        <taxon>Pleosporales</taxon>
        <taxon>Massarineae</taxon>
        <taxon>Massarinaceae</taxon>
        <taxon>Byssothecium</taxon>
    </lineage>
</organism>
<dbReference type="Proteomes" id="UP000800035">
    <property type="component" value="Unassembled WGS sequence"/>
</dbReference>
<name>A0A6A5U2C0_9PLEO</name>
<sequence>MAAPVLSTLHHVTERKLDKLARHQAKFEADKKAILASLYGITPKSSDIFIENLERFVHQAKHDPSVSDTLLRDWQSKLEQELDISSSKYEYAALFGKLVIEWIKHPNPAVSTPTGSDRVSNDSDTEMSDSFDAVGRKEMYEQRREWESYAFIERKMDHDKIDVYLNDIFGTTLQAKKIKKSPLQNLRDSMKVVMDFKSDLQTPKRKLVNSESETSGLTQRFTIEKLKSCIKGVLHSDLLTGKKREALADLLNQPAVLTELQDVLNMDLEGLDQWTWAPSPVPLHMRRQLNGKYRVYMDEETHQAILLHFIGKTWAVALKRAFTAFYHSGAWLQASYRTMSKKARQRRDYFISGSTPNTVRNFRRKQYQEKYFMTQLPDNAFDDYRDYAAEDQDETPSSLNSPHATKQAMLRLVTTEMLLNTKVYGEFLVIQSDFKWFGPSLPHDTIFAVLKFFGVPGKWLRFFKKFLEAPVVFAQDGPGAEAQVRKCGIPKLAVIAFGHLDLSATTQNRPPLRNQRNNSASLVTIATQYT</sequence>
<dbReference type="AlphaFoldDB" id="A0A6A5U2C0"/>
<evidence type="ECO:0000313" key="2">
    <source>
        <dbReference type="Proteomes" id="UP000800035"/>
    </source>
</evidence>
<dbReference type="PANTHER" id="PTHR37015">
    <property type="entry name" value="REVERSE TRANSCRIPTASE DOMAIN-CONTAINING PROTEIN"/>
    <property type="match status" value="1"/>
</dbReference>
<dbReference type="OrthoDB" id="74545at2759"/>
<keyword evidence="2" id="KW-1185">Reference proteome</keyword>
<proteinExistence type="predicted"/>
<accession>A0A6A5U2C0</accession>